<reference evidence="3 4" key="1">
    <citation type="submission" date="2018-06" db="EMBL/GenBank/DDBJ databases">
        <title>Genomic Encyclopedia of Type Strains, Phase IV (KMG-IV): sequencing the most valuable type-strain genomes for metagenomic binning, comparative biology and taxonomic classification.</title>
        <authorList>
            <person name="Goeker M."/>
        </authorList>
    </citation>
    <scope>NUCLEOTIDE SEQUENCE [LARGE SCALE GENOMIC DNA]</scope>
    <source>
        <strain evidence="3 4">DSM 27453</strain>
    </source>
</reference>
<feature type="chain" id="PRO_5045227032" evidence="1">
    <location>
        <begin position="22"/>
        <end position="191"/>
    </location>
</feature>
<dbReference type="PANTHER" id="PTHR33420:SF5">
    <property type="entry name" value="FIMBRIAL SUBUNIT"/>
    <property type="match status" value="1"/>
</dbReference>
<proteinExistence type="predicted"/>
<sequence length="191" mass="20194">MMKYLLLPFVLSVMFLSAARASTTDITLTANILNTSCQVTVDNGGRINLGTVDLDYLNKNTDVDQVYSGGAPFAITVSNCAPAGGKNPTKLTVNFTPIAGALAPTNQQVFANQSVGGASNVGIVILSTQDAQNIFNVLDSHGQTRSIYSVTPDQLNNGAYHFHARMQKIAPAEAATSGLVKASVFVSVYYE</sequence>
<dbReference type="Proteomes" id="UP000253201">
    <property type="component" value="Unassembled WGS sequence"/>
</dbReference>
<dbReference type="NCBIfam" id="NF011794">
    <property type="entry name" value="PRK15262.1"/>
    <property type="match status" value="1"/>
</dbReference>
<accession>A0ABX9FPC4</accession>
<evidence type="ECO:0000259" key="2">
    <source>
        <dbReference type="Pfam" id="PF00419"/>
    </source>
</evidence>
<keyword evidence="1" id="KW-0732">Signal</keyword>
<dbReference type="InterPro" id="IPR050263">
    <property type="entry name" value="Bact_Fimbrial_Adh_Pro"/>
</dbReference>
<keyword evidence="4" id="KW-1185">Reference proteome</keyword>
<comment type="caution">
    <text evidence="3">The sequence shown here is derived from an EMBL/GenBank/DDBJ whole genome shotgun (WGS) entry which is preliminary data.</text>
</comment>
<evidence type="ECO:0000313" key="4">
    <source>
        <dbReference type="Proteomes" id="UP000253201"/>
    </source>
</evidence>
<dbReference type="Pfam" id="PF00419">
    <property type="entry name" value="Fimbrial"/>
    <property type="match status" value="1"/>
</dbReference>
<evidence type="ECO:0000313" key="3">
    <source>
        <dbReference type="EMBL" id="RBP05863.1"/>
    </source>
</evidence>
<dbReference type="SUPFAM" id="SSF49401">
    <property type="entry name" value="Bacterial adhesins"/>
    <property type="match status" value="1"/>
</dbReference>
<dbReference type="InterPro" id="IPR008966">
    <property type="entry name" value="Adhesion_dom_sf"/>
</dbReference>
<dbReference type="InterPro" id="IPR000259">
    <property type="entry name" value="Adhesion_dom_fimbrial"/>
</dbReference>
<name>A0ABX9FPC4_9ENTR</name>
<dbReference type="RefSeq" id="WP_375876918.1">
    <property type="nucleotide sequence ID" value="NZ_JBLLLI010000002.1"/>
</dbReference>
<organism evidence="3 4">
    <name type="scientific">Pseudocitrobacter faecalis</name>
    <dbReference type="NCBI Taxonomy" id="1398493"/>
    <lineage>
        <taxon>Bacteria</taxon>
        <taxon>Pseudomonadati</taxon>
        <taxon>Pseudomonadota</taxon>
        <taxon>Gammaproteobacteria</taxon>
        <taxon>Enterobacterales</taxon>
        <taxon>Enterobacteriaceae</taxon>
        <taxon>Pseudocitrobacter</taxon>
    </lineage>
</organism>
<dbReference type="InterPro" id="IPR036937">
    <property type="entry name" value="Adhesion_dom_fimbrial_sf"/>
</dbReference>
<dbReference type="PANTHER" id="PTHR33420">
    <property type="entry name" value="FIMBRIAL SUBUNIT ELFA-RELATED"/>
    <property type="match status" value="1"/>
</dbReference>
<dbReference type="EMBL" id="QNRL01000014">
    <property type="protein sequence ID" value="RBP05863.1"/>
    <property type="molecule type" value="Genomic_DNA"/>
</dbReference>
<protein>
    <submittedName>
        <fullName evidence="3">Type 1 fimbria pilin</fullName>
    </submittedName>
</protein>
<dbReference type="Gene3D" id="2.60.40.1090">
    <property type="entry name" value="Fimbrial-type adhesion domain"/>
    <property type="match status" value="1"/>
</dbReference>
<gene>
    <name evidence="3" type="ORF">DFQ50_11466</name>
</gene>
<feature type="signal peptide" evidence="1">
    <location>
        <begin position="1"/>
        <end position="21"/>
    </location>
</feature>
<feature type="domain" description="Fimbrial-type adhesion" evidence="2">
    <location>
        <begin position="27"/>
        <end position="190"/>
    </location>
</feature>
<evidence type="ECO:0000256" key="1">
    <source>
        <dbReference type="SAM" id="SignalP"/>
    </source>
</evidence>